<dbReference type="EMBL" id="BKAJ01000054">
    <property type="protein sequence ID" value="GEP56049.1"/>
    <property type="molecule type" value="Genomic_DNA"/>
</dbReference>
<sequence length="146" mass="15934">MSGWMRTVIVGFVAGALSVLIFHQFGFWLSKELGYTPQAVIYNMRPVPPWSVPTIASSAFWGGLWGIVAAFLVPRLPGALGGVLGWILFAAIIVAIVNWTVVLPIKNGRFNMPGLPIIVVLPLVYGLWGFGMWLIARGTRAALGWR</sequence>
<evidence type="ECO:0000313" key="3">
    <source>
        <dbReference type="Proteomes" id="UP000321058"/>
    </source>
</evidence>
<evidence type="ECO:0000313" key="2">
    <source>
        <dbReference type="EMBL" id="GEP56049.1"/>
    </source>
</evidence>
<dbReference type="Proteomes" id="UP000321058">
    <property type="component" value="Unassembled WGS sequence"/>
</dbReference>
<dbReference type="RefSeq" id="WP_170303104.1">
    <property type="nucleotide sequence ID" value="NZ_BKAJ01000054.1"/>
</dbReference>
<feature type="transmembrane region" description="Helical" evidence="1">
    <location>
        <begin position="114"/>
        <end position="136"/>
    </location>
</feature>
<keyword evidence="1" id="KW-0812">Transmembrane</keyword>
<dbReference type="AlphaFoldDB" id="A0A512NAS5"/>
<feature type="transmembrane region" description="Helical" evidence="1">
    <location>
        <begin position="80"/>
        <end position="102"/>
    </location>
</feature>
<keyword evidence="1" id="KW-1133">Transmembrane helix</keyword>
<evidence type="ECO:0000256" key="1">
    <source>
        <dbReference type="SAM" id="Phobius"/>
    </source>
</evidence>
<organism evidence="2 3">
    <name type="scientific">Reyranella soli</name>
    <dbReference type="NCBI Taxonomy" id="1230389"/>
    <lineage>
        <taxon>Bacteria</taxon>
        <taxon>Pseudomonadati</taxon>
        <taxon>Pseudomonadota</taxon>
        <taxon>Alphaproteobacteria</taxon>
        <taxon>Hyphomicrobiales</taxon>
        <taxon>Reyranellaceae</taxon>
        <taxon>Reyranella</taxon>
    </lineage>
</organism>
<feature type="transmembrane region" description="Helical" evidence="1">
    <location>
        <begin position="7"/>
        <end position="30"/>
    </location>
</feature>
<comment type="caution">
    <text evidence="2">The sequence shown here is derived from an EMBL/GenBank/DDBJ whole genome shotgun (WGS) entry which is preliminary data.</text>
</comment>
<protein>
    <submittedName>
        <fullName evidence="2">Uncharacterized protein</fullName>
    </submittedName>
</protein>
<reference evidence="2 3" key="1">
    <citation type="submission" date="2019-07" db="EMBL/GenBank/DDBJ databases">
        <title>Whole genome shotgun sequence of Reyranella soli NBRC 108950.</title>
        <authorList>
            <person name="Hosoyama A."/>
            <person name="Uohara A."/>
            <person name="Ohji S."/>
            <person name="Ichikawa N."/>
        </authorList>
    </citation>
    <scope>NUCLEOTIDE SEQUENCE [LARGE SCALE GENOMIC DNA]</scope>
    <source>
        <strain evidence="2 3">NBRC 108950</strain>
    </source>
</reference>
<keyword evidence="1" id="KW-0472">Membrane</keyword>
<proteinExistence type="predicted"/>
<feature type="transmembrane region" description="Helical" evidence="1">
    <location>
        <begin position="50"/>
        <end position="73"/>
    </location>
</feature>
<gene>
    <name evidence="2" type="ORF">RSO01_32150</name>
</gene>
<name>A0A512NAS5_9HYPH</name>
<accession>A0A512NAS5</accession>
<keyword evidence="3" id="KW-1185">Reference proteome</keyword>